<gene>
    <name evidence="2" type="ORF">INR99_10520</name>
</gene>
<reference evidence="2 3" key="1">
    <citation type="submission" date="2020-10" db="EMBL/GenBank/DDBJ databases">
        <title>The genome sequence of Chitinilyticum litopenaei 4Y14.</title>
        <authorList>
            <person name="Liu Y."/>
        </authorList>
    </citation>
    <scope>NUCLEOTIDE SEQUENCE [LARGE SCALE GENOMIC DNA]</scope>
    <source>
        <strain evidence="2 3">4Y14</strain>
    </source>
</reference>
<feature type="signal peptide" evidence="1">
    <location>
        <begin position="1"/>
        <end position="19"/>
    </location>
</feature>
<dbReference type="EMBL" id="JADFUA010000005">
    <property type="protein sequence ID" value="MBE9609784.1"/>
    <property type="molecule type" value="Genomic_DNA"/>
</dbReference>
<evidence type="ECO:0000313" key="2">
    <source>
        <dbReference type="EMBL" id="MBE9609784.1"/>
    </source>
</evidence>
<evidence type="ECO:0000256" key="1">
    <source>
        <dbReference type="SAM" id="SignalP"/>
    </source>
</evidence>
<dbReference type="PROSITE" id="PS51257">
    <property type="entry name" value="PROKAR_LIPOPROTEIN"/>
    <property type="match status" value="1"/>
</dbReference>
<evidence type="ECO:0008006" key="4">
    <source>
        <dbReference type="Google" id="ProtNLM"/>
    </source>
</evidence>
<keyword evidence="3" id="KW-1185">Reference proteome</keyword>
<evidence type="ECO:0000313" key="3">
    <source>
        <dbReference type="Proteomes" id="UP000604481"/>
    </source>
</evidence>
<dbReference type="RefSeq" id="WP_194116306.1">
    <property type="nucleotide sequence ID" value="NZ_JADFUA010000005.1"/>
</dbReference>
<accession>A0A8J7KB33</accession>
<dbReference type="Proteomes" id="UP000604481">
    <property type="component" value="Unassembled WGS sequence"/>
</dbReference>
<dbReference type="AlphaFoldDB" id="A0A8J7KB33"/>
<comment type="caution">
    <text evidence="2">The sequence shown here is derived from an EMBL/GenBank/DDBJ whole genome shotgun (WGS) entry which is preliminary data.</text>
</comment>
<proteinExistence type="predicted"/>
<sequence length="63" mass="5941">MKKSLLVAALFALGLVACGKKEEAPVASAVVEASAPVASEVASAPAASEVAVASDASAASAAQ</sequence>
<organism evidence="2 3">
    <name type="scientific">Chitinilyticum piscinae</name>
    <dbReference type="NCBI Taxonomy" id="2866724"/>
    <lineage>
        <taxon>Bacteria</taxon>
        <taxon>Pseudomonadati</taxon>
        <taxon>Pseudomonadota</taxon>
        <taxon>Betaproteobacteria</taxon>
        <taxon>Neisseriales</taxon>
        <taxon>Chitinibacteraceae</taxon>
        <taxon>Chitinilyticum</taxon>
    </lineage>
</organism>
<keyword evidence="1" id="KW-0732">Signal</keyword>
<feature type="chain" id="PRO_5035232706" description="Lipoprotein" evidence="1">
    <location>
        <begin position="20"/>
        <end position="63"/>
    </location>
</feature>
<protein>
    <recommendedName>
        <fullName evidence="4">Lipoprotein</fullName>
    </recommendedName>
</protein>
<name>A0A8J7KB33_9NEIS</name>